<feature type="region of interest" description="Disordered" evidence="1">
    <location>
        <begin position="415"/>
        <end position="520"/>
    </location>
</feature>
<dbReference type="Proteomes" id="UP001281761">
    <property type="component" value="Unassembled WGS sequence"/>
</dbReference>
<feature type="compositionally biased region" description="Basic and acidic residues" evidence="1">
    <location>
        <begin position="598"/>
        <end position="608"/>
    </location>
</feature>
<accession>A0ABQ9X256</accession>
<feature type="region of interest" description="Disordered" evidence="1">
    <location>
        <begin position="307"/>
        <end position="327"/>
    </location>
</feature>
<evidence type="ECO:0000313" key="2">
    <source>
        <dbReference type="EMBL" id="KAK2945848.1"/>
    </source>
</evidence>
<evidence type="ECO:0000313" key="3">
    <source>
        <dbReference type="Proteomes" id="UP001281761"/>
    </source>
</evidence>
<feature type="compositionally biased region" description="Basic and acidic residues" evidence="1">
    <location>
        <begin position="435"/>
        <end position="456"/>
    </location>
</feature>
<dbReference type="EMBL" id="JARBJD010000245">
    <property type="protein sequence ID" value="KAK2945848.1"/>
    <property type="molecule type" value="Genomic_DNA"/>
</dbReference>
<feature type="region of interest" description="Disordered" evidence="1">
    <location>
        <begin position="598"/>
        <end position="622"/>
    </location>
</feature>
<evidence type="ECO:0000256" key="1">
    <source>
        <dbReference type="SAM" id="MobiDB-lite"/>
    </source>
</evidence>
<comment type="caution">
    <text evidence="2">The sequence shown here is derived from an EMBL/GenBank/DDBJ whole genome shotgun (WGS) entry which is preliminary data.</text>
</comment>
<feature type="compositionally biased region" description="Polar residues" evidence="1">
    <location>
        <begin position="487"/>
        <end position="508"/>
    </location>
</feature>
<name>A0ABQ9X256_9EUKA</name>
<keyword evidence="3" id="KW-1185">Reference proteome</keyword>
<organism evidence="2 3">
    <name type="scientific">Blattamonas nauphoetae</name>
    <dbReference type="NCBI Taxonomy" id="2049346"/>
    <lineage>
        <taxon>Eukaryota</taxon>
        <taxon>Metamonada</taxon>
        <taxon>Preaxostyla</taxon>
        <taxon>Oxymonadida</taxon>
        <taxon>Blattamonas</taxon>
    </lineage>
</organism>
<feature type="compositionally biased region" description="Polar residues" evidence="1">
    <location>
        <begin position="415"/>
        <end position="434"/>
    </location>
</feature>
<reference evidence="2 3" key="1">
    <citation type="journal article" date="2022" name="bioRxiv">
        <title>Genomics of Preaxostyla Flagellates Illuminates Evolutionary Transitions and the Path Towards Mitochondrial Loss.</title>
        <authorList>
            <person name="Novak L.V.F."/>
            <person name="Treitli S.C."/>
            <person name="Pyrih J."/>
            <person name="Halakuc P."/>
            <person name="Pipaliya S.V."/>
            <person name="Vacek V."/>
            <person name="Brzon O."/>
            <person name="Soukal P."/>
            <person name="Eme L."/>
            <person name="Dacks J.B."/>
            <person name="Karnkowska A."/>
            <person name="Elias M."/>
            <person name="Hampl V."/>
        </authorList>
    </citation>
    <scope>NUCLEOTIDE SEQUENCE [LARGE SCALE GENOMIC DNA]</scope>
    <source>
        <strain evidence="2">NAU3</strain>
        <tissue evidence="2">Gut</tissue>
    </source>
</reference>
<proteinExistence type="predicted"/>
<sequence>MESPPPVDTNPTYFASTYSQGIAELIEQSPKLAVNEIERICDLSLARIDEFGSLLEQAIKPMNKEIILETVPALLETARELESTFAAIDRLDKVLSRISSSLDGLEKSVDAEETSRKSKRSVLSSFSSALKSRLKIDKPLQSPQSFVPFPNETVDEINLSRRVSHVSTLDHINDRFILHLSETLTPPNLPQMHPHPLSVEQSLSTKGDARNFQRYLLRSLMEREGEPSPFIQPCFSCLSIIRTKTLPEPFFTTIPSTALSDKDQTVFPRAYPLVTVRWDTIHKSHNPPLVEYDWTKDLNTRMESLIGSKRKADQPQRQPIPRQEEKRKETINTILFGESTVPAPLLHLFAPPASEQDDDWNECTVCLRLWHINPIEPESKLSLWIKGTHTNLVVDALLKESKTVNTQEMKNVSFVSEQTKSATAQKPSENTQSEPRTDTEKTNDDGAKEQAEESVTKTDPVVEPIEGSSAETSEKTDKGEDSKIETTTEQPPPASTEQPSEQSTTPLSTEAKPSPEPTFAADAEPGIILCESFICAKINLRDIINNSATPKESFSSDSIVTFTVVIRPPTQDTIRKHEQFIPLTPIAVHSLNEVTDKAQLSEEAKPSAEEQPSEESQKNTTLERKEEFSALYRTLCDSLFPLFSSNDFISVDIAKLVSIPSSPLVVQKSMPQLASLFSLFSLQETSLVNAEWSSDHLWSVMKQTIPSFLQCSFPSHVLSTHTCSVQLSKSATSPFFKSFFAYDLHRDATNGAIPLQSIKSDQPLFVTASPVSMSSVPSFIFPETHS</sequence>
<gene>
    <name evidence="2" type="ORF">BLNAU_19216</name>
</gene>
<protein>
    <submittedName>
        <fullName evidence="2">Uncharacterized protein</fullName>
    </submittedName>
</protein>
<feature type="compositionally biased region" description="Basic and acidic residues" evidence="1">
    <location>
        <begin position="472"/>
        <end position="486"/>
    </location>
</feature>